<dbReference type="SMART" id="SM00382">
    <property type="entry name" value="AAA"/>
    <property type="match status" value="1"/>
</dbReference>
<sequence>MLEATDIRVKFGGNTAVDGVSLRLGRGEVVGLVGPNGSGKTSFLNAICGIVPATGSLTLRGVPVPMGRPLKVRAAGLSRTFQTPQVFDDLTCVENVMLSGERFRRTGFLGATLGRRRMLRDEHERTERARRALATVGLDGMWDRPAKGLAYGQARYLEIARALAGEPAVIALDEPSAGLNAEETNRLAELLRSVSEQGVSLLIVDHKIEYLSRICDRIDVLELGRLIASGPPERVFQDPAVIEAYLGT</sequence>
<evidence type="ECO:0000256" key="1">
    <source>
        <dbReference type="ARBA" id="ARBA00022448"/>
    </source>
</evidence>
<dbReference type="Pfam" id="PF12399">
    <property type="entry name" value="BCA_ABC_TP_C"/>
    <property type="match status" value="1"/>
</dbReference>
<dbReference type="Proteomes" id="UP000319213">
    <property type="component" value="Unassembled WGS sequence"/>
</dbReference>
<evidence type="ECO:0000256" key="2">
    <source>
        <dbReference type="ARBA" id="ARBA00022741"/>
    </source>
</evidence>
<gene>
    <name evidence="5" type="ORF">FHX40_4505</name>
</gene>
<dbReference type="InterPro" id="IPR032823">
    <property type="entry name" value="BCA_ABC_TP_C"/>
</dbReference>
<dbReference type="SUPFAM" id="SSF52540">
    <property type="entry name" value="P-loop containing nucleoside triphosphate hydrolases"/>
    <property type="match status" value="1"/>
</dbReference>
<comment type="caution">
    <text evidence="5">The sequence shown here is derived from an EMBL/GenBank/DDBJ whole genome shotgun (WGS) entry which is preliminary data.</text>
</comment>
<dbReference type="GO" id="GO:0005886">
    <property type="term" value="C:plasma membrane"/>
    <property type="evidence" value="ECO:0007669"/>
    <property type="project" value="TreeGrafter"/>
</dbReference>
<proteinExistence type="predicted"/>
<accession>A0A543J4H4</accession>
<dbReference type="OrthoDB" id="4350300at2"/>
<keyword evidence="6" id="KW-1185">Reference proteome</keyword>
<dbReference type="PANTHER" id="PTHR45772:SF9">
    <property type="entry name" value="CONSERVED COMPONENT OF ABC TRANSPORTER FOR NATURAL AMINO ACIDS"/>
    <property type="match status" value="1"/>
</dbReference>
<organism evidence="5 6">
    <name type="scientific">Thermopolyspora flexuosa</name>
    <dbReference type="NCBI Taxonomy" id="103836"/>
    <lineage>
        <taxon>Bacteria</taxon>
        <taxon>Bacillati</taxon>
        <taxon>Actinomycetota</taxon>
        <taxon>Actinomycetes</taxon>
        <taxon>Streptosporangiales</taxon>
        <taxon>Streptosporangiaceae</taxon>
        <taxon>Thermopolyspora</taxon>
    </lineage>
</organism>
<dbReference type="InterPro" id="IPR027417">
    <property type="entry name" value="P-loop_NTPase"/>
</dbReference>
<dbReference type="RefSeq" id="WP_142261965.1">
    <property type="nucleotide sequence ID" value="NZ_BMPV01000002.1"/>
</dbReference>
<dbReference type="CDD" id="cd03219">
    <property type="entry name" value="ABC_Mj1267_LivG_branched"/>
    <property type="match status" value="1"/>
</dbReference>
<dbReference type="PROSITE" id="PS50893">
    <property type="entry name" value="ABC_TRANSPORTER_2"/>
    <property type="match status" value="1"/>
</dbReference>
<dbReference type="Gene3D" id="3.40.50.300">
    <property type="entry name" value="P-loop containing nucleotide triphosphate hydrolases"/>
    <property type="match status" value="1"/>
</dbReference>
<keyword evidence="3 5" id="KW-0067">ATP-binding</keyword>
<dbReference type="InterPro" id="IPR003593">
    <property type="entry name" value="AAA+_ATPase"/>
</dbReference>
<dbReference type="InterPro" id="IPR051120">
    <property type="entry name" value="ABC_AA/LPS_Transport"/>
</dbReference>
<protein>
    <submittedName>
        <fullName evidence="5">Amino acid/amide ABC transporter ATP-binding protein 1 (HAAT family)</fullName>
    </submittedName>
</protein>
<evidence type="ECO:0000313" key="5">
    <source>
        <dbReference type="EMBL" id="TQM77734.1"/>
    </source>
</evidence>
<evidence type="ECO:0000256" key="3">
    <source>
        <dbReference type="ARBA" id="ARBA00022840"/>
    </source>
</evidence>
<keyword evidence="2" id="KW-0547">Nucleotide-binding</keyword>
<dbReference type="PANTHER" id="PTHR45772">
    <property type="entry name" value="CONSERVED COMPONENT OF ABC TRANSPORTER FOR NATURAL AMINO ACIDS-RELATED"/>
    <property type="match status" value="1"/>
</dbReference>
<dbReference type="EMBL" id="VFPQ01000001">
    <property type="protein sequence ID" value="TQM77734.1"/>
    <property type="molecule type" value="Genomic_DNA"/>
</dbReference>
<evidence type="ECO:0000259" key="4">
    <source>
        <dbReference type="PROSITE" id="PS50893"/>
    </source>
</evidence>
<name>A0A543J4H4_9ACTN</name>
<keyword evidence="1" id="KW-0813">Transport</keyword>
<feature type="domain" description="ABC transporter" evidence="4">
    <location>
        <begin position="2"/>
        <end position="248"/>
    </location>
</feature>
<reference evidence="5 6" key="1">
    <citation type="submission" date="2019-06" db="EMBL/GenBank/DDBJ databases">
        <title>Sequencing the genomes of 1000 actinobacteria strains.</title>
        <authorList>
            <person name="Klenk H.-P."/>
        </authorList>
    </citation>
    <scope>NUCLEOTIDE SEQUENCE [LARGE SCALE GENOMIC DNA]</scope>
    <source>
        <strain evidence="5 6">DSM 43186</strain>
    </source>
</reference>
<dbReference type="Pfam" id="PF00005">
    <property type="entry name" value="ABC_tran"/>
    <property type="match status" value="1"/>
</dbReference>
<dbReference type="GO" id="GO:0016887">
    <property type="term" value="F:ATP hydrolysis activity"/>
    <property type="evidence" value="ECO:0007669"/>
    <property type="project" value="InterPro"/>
</dbReference>
<dbReference type="GO" id="GO:0005524">
    <property type="term" value="F:ATP binding"/>
    <property type="evidence" value="ECO:0007669"/>
    <property type="project" value="UniProtKB-KW"/>
</dbReference>
<dbReference type="InterPro" id="IPR003439">
    <property type="entry name" value="ABC_transporter-like_ATP-bd"/>
</dbReference>
<evidence type="ECO:0000313" key="6">
    <source>
        <dbReference type="Proteomes" id="UP000319213"/>
    </source>
</evidence>
<dbReference type="AlphaFoldDB" id="A0A543J4H4"/>